<dbReference type="PANTHER" id="PTHR34142">
    <property type="entry name" value="ENDO-BETA-1,4-GLUCANASE A"/>
    <property type="match status" value="1"/>
</dbReference>
<dbReference type="Gene3D" id="3.20.20.80">
    <property type="entry name" value="Glycosidases"/>
    <property type="match status" value="1"/>
</dbReference>
<dbReference type="SUPFAM" id="SSF51445">
    <property type="entry name" value="(Trans)glycosidases"/>
    <property type="match status" value="1"/>
</dbReference>
<dbReference type="InterPro" id="IPR001547">
    <property type="entry name" value="Glyco_hydro_5"/>
</dbReference>
<dbReference type="Pfam" id="PF00150">
    <property type="entry name" value="Cellulase"/>
    <property type="match status" value="1"/>
</dbReference>
<sequence>MHIKRRYLFTFVLFVLMFHTSAIANVNSAYPNTNEKNPDSTQFSLSRLSNKQQFISVKGNKLVNELGQNIIFKGLNIADPGKLLEQNKWSKALFAELNAWGANIIRLPIHPMYWRKLGRQKYIQHLDDAVTWANQYNMYLIIDWHSIGYLPKEIYQHKMYDTTIHETKAFWQDISYRYQNVPTIAVYELFNEPTDLAGKVGKANWAEWKKLNEELIDIIYRHDPNVIPLVAGFNWAYDLRPIADNPIDRPGIAYTSHPYPQKAKPTINSKQNYFDLWDEVWGFAAKKYPIIATEIGWVKADGKGAHIPVINDGSYGPQIIEFMQQRGISWVAWVFDPDWSPTMISDWQFTPTQQGVFFKQELLKK</sequence>
<gene>
    <name evidence="6" type="ORF">RS130_17790</name>
</gene>
<dbReference type="InterPro" id="IPR017853">
    <property type="entry name" value="GH"/>
</dbReference>
<dbReference type="PANTHER" id="PTHR34142:SF1">
    <property type="entry name" value="GLYCOSIDE HYDROLASE FAMILY 5 DOMAIN-CONTAINING PROTEIN"/>
    <property type="match status" value="1"/>
</dbReference>
<reference evidence="6 7" key="1">
    <citation type="submission" date="2023-10" db="EMBL/GenBank/DDBJ databases">
        <title>Glaciecola aquimarina strain GGW-M5 nov., isolated from a coastal seawater.</title>
        <authorList>
            <person name="Bayburt H."/>
            <person name="Kim J.M."/>
            <person name="Choi B.J."/>
            <person name="Jeon C.O."/>
        </authorList>
    </citation>
    <scope>NUCLEOTIDE SEQUENCE [LARGE SCALE GENOMIC DNA]</scope>
    <source>
        <strain evidence="6 7">KCTC 32108</strain>
    </source>
</reference>
<evidence type="ECO:0000313" key="7">
    <source>
        <dbReference type="Proteomes" id="UP001247805"/>
    </source>
</evidence>
<evidence type="ECO:0000256" key="4">
    <source>
        <dbReference type="SAM" id="SignalP"/>
    </source>
</evidence>
<evidence type="ECO:0000256" key="2">
    <source>
        <dbReference type="ARBA" id="ARBA00023295"/>
    </source>
</evidence>
<keyword evidence="7" id="KW-1185">Reference proteome</keyword>
<name>A0ABU3SZR2_9ALTE</name>
<keyword evidence="4" id="KW-0732">Signal</keyword>
<proteinExistence type="inferred from homology"/>
<feature type="domain" description="Glycoside hydrolase family 5" evidence="5">
    <location>
        <begin position="66"/>
        <end position="336"/>
    </location>
</feature>
<keyword evidence="2 3" id="KW-0326">Glycosidase</keyword>
<keyword evidence="1 3" id="KW-0378">Hydrolase</keyword>
<dbReference type="EMBL" id="JAWDIO010000002">
    <property type="protein sequence ID" value="MDU0355500.1"/>
    <property type="molecule type" value="Genomic_DNA"/>
</dbReference>
<dbReference type="RefSeq" id="WP_316027036.1">
    <property type="nucleotide sequence ID" value="NZ_JAWDIO010000002.1"/>
</dbReference>
<evidence type="ECO:0000313" key="6">
    <source>
        <dbReference type="EMBL" id="MDU0355500.1"/>
    </source>
</evidence>
<accession>A0ABU3SZR2</accession>
<comment type="similarity">
    <text evidence="3">Belongs to the glycosyl hydrolase 5 (cellulase A) family.</text>
</comment>
<evidence type="ECO:0000256" key="3">
    <source>
        <dbReference type="RuleBase" id="RU361153"/>
    </source>
</evidence>
<comment type="caution">
    <text evidence="6">The sequence shown here is derived from an EMBL/GenBank/DDBJ whole genome shotgun (WGS) entry which is preliminary data.</text>
</comment>
<feature type="signal peptide" evidence="4">
    <location>
        <begin position="1"/>
        <end position="24"/>
    </location>
</feature>
<protein>
    <submittedName>
        <fullName evidence="6">Cellulase family glycosylhydrolase</fullName>
    </submittedName>
</protein>
<feature type="chain" id="PRO_5045135798" evidence="4">
    <location>
        <begin position="25"/>
        <end position="365"/>
    </location>
</feature>
<organism evidence="6 7">
    <name type="scientific">Paraglaciecola aquimarina</name>
    <dbReference type="NCBI Taxonomy" id="1235557"/>
    <lineage>
        <taxon>Bacteria</taxon>
        <taxon>Pseudomonadati</taxon>
        <taxon>Pseudomonadota</taxon>
        <taxon>Gammaproteobacteria</taxon>
        <taxon>Alteromonadales</taxon>
        <taxon>Alteromonadaceae</taxon>
        <taxon>Paraglaciecola</taxon>
    </lineage>
</organism>
<evidence type="ECO:0000259" key="5">
    <source>
        <dbReference type="Pfam" id="PF00150"/>
    </source>
</evidence>
<evidence type="ECO:0000256" key="1">
    <source>
        <dbReference type="ARBA" id="ARBA00022801"/>
    </source>
</evidence>
<dbReference type="Proteomes" id="UP001247805">
    <property type="component" value="Unassembled WGS sequence"/>
</dbReference>